<dbReference type="FunFam" id="1.10.510.10:FF:000068">
    <property type="entry name" value="STE20/SPS1-related proline-alanine-rich protein kinase"/>
    <property type="match status" value="1"/>
</dbReference>
<comment type="catalytic activity">
    <reaction evidence="11">
        <text>L-threonyl-[protein] + ATP = O-phospho-L-threonyl-[protein] + ADP + H(+)</text>
        <dbReference type="Rhea" id="RHEA:46608"/>
        <dbReference type="Rhea" id="RHEA-COMP:11060"/>
        <dbReference type="Rhea" id="RHEA-COMP:11605"/>
        <dbReference type="ChEBI" id="CHEBI:15378"/>
        <dbReference type="ChEBI" id="CHEBI:30013"/>
        <dbReference type="ChEBI" id="CHEBI:30616"/>
        <dbReference type="ChEBI" id="CHEBI:61977"/>
        <dbReference type="ChEBI" id="CHEBI:456216"/>
        <dbReference type="EC" id="2.7.11.1"/>
    </reaction>
</comment>
<reference evidence="16" key="1">
    <citation type="submission" date="2025-08" db="UniProtKB">
        <authorList>
            <consortium name="Ensembl"/>
        </authorList>
    </citation>
    <scope>IDENTIFICATION</scope>
</reference>
<evidence type="ECO:0000256" key="5">
    <source>
        <dbReference type="ARBA" id="ARBA00022527"/>
    </source>
</evidence>
<organism evidence="16 17">
    <name type="scientific">Cyclopterus lumpus</name>
    <name type="common">Lumpsucker</name>
    <dbReference type="NCBI Taxonomy" id="8103"/>
    <lineage>
        <taxon>Eukaryota</taxon>
        <taxon>Metazoa</taxon>
        <taxon>Chordata</taxon>
        <taxon>Craniata</taxon>
        <taxon>Vertebrata</taxon>
        <taxon>Euteleostomi</taxon>
        <taxon>Actinopterygii</taxon>
        <taxon>Neopterygii</taxon>
        <taxon>Teleostei</taxon>
        <taxon>Neoteleostei</taxon>
        <taxon>Acanthomorphata</taxon>
        <taxon>Eupercaria</taxon>
        <taxon>Perciformes</taxon>
        <taxon>Cottioidei</taxon>
        <taxon>Cottales</taxon>
        <taxon>Cyclopteridae</taxon>
        <taxon>Cyclopterus</taxon>
    </lineage>
</organism>
<dbReference type="SUPFAM" id="SSF56112">
    <property type="entry name" value="Protein kinase-like (PK-like)"/>
    <property type="match status" value="1"/>
</dbReference>
<dbReference type="PANTHER" id="PTHR48012:SF14">
    <property type="entry name" value="STE20_SPS1-RELATED PROLINE-ALANINE-RICH PROTEIN KINASE"/>
    <property type="match status" value="1"/>
</dbReference>
<keyword evidence="6" id="KW-0597">Phosphoprotein</keyword>
<dbReference type="GO" id="GO:0010820">
    <property type="term" value="P:positive regulation of T cell chemotaxis"/>
    <property type="evidence" value="ECO:0007669"/>
    <property type="project" value="TreeGrafter"/>
</dbReference>
<dbReference type="SMART" id="SM00220">
    <property type="entry name" value="S_TKc"/>
    <property type="match status" value="1"/>
</dbReference>
<dbReference type="PROSITE" id="PS00107">
    <property type="entry name" value="PROTEIN_KINASE_ATP"/>
    <property type="match status" value="1"/>
</dbReference>
<dbReference type="Ensembl" id="ENSCLMT00005050290.1">
    <property type="protein sequence ID" value="ENSCLMP00005048641.1"/>
    <property type="gene ID" value="ENSCLMG00005022192.1"/>
</dbReference>
<dbReference type="GeneTree" id="ENSGT00940000154621"/>
<evidence type="ECO:0000256" key="3">
    <source>
        <dbReference type="ARBA" id="ARBA00012513"/>
    </source>
</evidence>
<evidence type="ECO:0000256" key="4">
    <source>
        <dbReference type="ARBA" id="ARBA00022490"/>
    </source>
</evidence>
<dbReference type="Gene3D" id="1.10.510.10">
    <property type="entry name" value="Transferase(Phosphotransferase) domain 1"/>
    <property type="match status" value="1"/>
</dbReference>
<feature type="domain" description="Protein kinase" evidence="15">
    <location>
        <begin position="29"/>
        <end position="302"/>
    </location>
</feature>
<keyword evidence="9" id="KW-0418">Kinase</keyword>
<dbReference type="PANTHER" id="PTHR48012">
    <property type="entry name" value="STERILE20-LIKE KINASE, ISOFORM B-RELATED"/>
    <property type="match status" value="1"/>
</dbReference>
<comment type="catalytic activity">
    <reaction evidence="12">
        <text>L-seryl-[protein] + ATP = O-phospho-L-seryl-[protein] + ADP + H(+)</text>
        <dbReference type="Rhea" id="RHEA:17989"/>
        <dbReference type="Rhea" id="RHEA-COMP:9863"/>
        <dbReference type="Rhea" id="RHEA-COMP:11604"/>
        <dbReference type="ChEBI" id="CHEBI:15378"/>
        <dbReference type="ChEBI" id="CHEBI:29999"/>
        <dbReference type="ChEBI" id="CHEBI:30616"/>
        <dbReference type="ChEBI" id="CHEBI:83421"/>
        <dbReference type="ChEBI" id="CHEBI:456216"/>
        <dbReference type="EC" id="2.7.11.1"/>
    </reaction>
</comment>
<dbReference type="Gene3D" id="3.30.200.20">
    <property type="entry name" value="Phosphorylase Kinase, domain 1"/>
    <property type="match status" value="1"/>
</dbReference>
<dbReference type="Pfam" id="PF12202">
    <property type="entry name" value="OSR1_C"/>
    <property type="match status" value="1"/>
</dbReference>
<keyword evidence="5" id="KW-0723">Serine/threonine-protein kinase</keyword>
<reference evidence="16" key="2">
    <citation type="submission" date="2025-09" db="UniProtKB">
        <authorList>
            <consortium name="Ensembl"/>
        </authorList>
    </citation>
    <scope>IDENTIFICATION</scope>
</reference>
<evidence type="ECO:0000256" key="11">
    <source>
        <dbReference type="ARBA" id="ARBA00047899"/>
    </source>
</evidence>
<proteinExistence type="inferred from homology"/>
<evidence type="ECO:0000256" key="8">
    <source>
        <dbReference type="ARBA" id="ARBA00022741"/>
    </source>
</evidence>
<dbReference type="InterPro" id="IPR024678">
    <property type="entry name" value="Kinase_OSR1/WNK_CCT"/>
</dbReference>
<evidence type="ECO:0000256" key="6">
    <source>
        <dbReference type="ARBA" id="ARBA00022553"/>
    </source>
</evidence>
<keyword evidence="17" id="KW-1185">Reference proteome</keyword>
<name>A0A8C3AYB8_CYCLU</name>
<protein>
    <recommendedName>
        <fullName evidence="3">non-specific serine/threonine protein kinase</fullName>
        <ecNumber evidence="3">2.7.11.1</ecNumber>
    </recommendedName>
</protein>
<evidence type="ECO:0000256" key="10">
    <source>
        <dbReference type="ARBA" id="ARBA00022840"/>
    </source>
</evidence>
<dbReference type="EC" id="2.7.11.1" evidence="3"/>
<dbReference type="AlphaFoldDB" id="A0A8C3AYB8"/>
<comment type="subcellular location">
    <subcellularLocation>
        <location evidence="1">Cytoplasm</location>
    </subcellularLocation>
</comment>
<dbReference type="InterPro" id="IPR011009">
    <property type="entry name" value="Kinase-like_dom_sf"/>
</dbReference>
<dbReference type="CDD" id="cd06610">
    <property type="entry name" value="STKc_OSR1_SPAK"/>
    <property type="match status" value="1"/>
</dbReference>
<evidence type="ECO:0000256" key="7">
    <source>
        <dbReference type="ARBA" id="ARBA00022679"/>
    </source>
</evidence>
<dbReference type="GO" id="GO:0035556">
    <property type="term" value="P:intracellular signal transduction"/>
    <property type="evidence" value="ECO:0007669"/>
    <property type="project" value="TreeGrafter"/>
</dbReference>
<evidence type="ECO:0000256" key="12">
    <source>
        <dbReference type="ARBA" id="ARBA00048679"/>
    </source>
</evidence>
<keyword evidence="4" id="KW-0963">Cytoplasm</keyword>
<keyword evidence="8 13" id="KW-0547">Nucleotide-binding</keyword>
<accession>A0A8C3AYB8</accession>
<evidence type="ECO:0000313" key="17">
    <source>
        <dbReference type="Proteomes" id="UP000694565"/>
    </source>
</evidence>
<evidence type="ECO:0000256" key="13">
    <source>
        <dbReference type="PROSITE-ProRule" id="PRU10141"/>
    </source>
</evidence>
<dbReference type="Proteomes" id="UP000694565">
    <property type="component" value="Unplaced"/>
</dbReference>
<dbReference type="Gene3D" id="3.10.20.90">
    <property type="entry name" value="Phosphatidylinositol 3-kinase Catalytic Subunit, Chain A, domain 1"/>
    <property type="match status" value="1"/>
</dbReference>
<dbReference type="GO" id="GO:0004674">
    <property type="term" value="F:protein serine/threonine kinase activity"/>
    <property type="evidence" value="ECO:0007669"/>
    <property type="project" value="UniProtKB-KW"/>
</dbReference>
<evidence type="ECO:0000313" key="16">
    <source>
        <dbReference type="Ensembl" id="ENSCLMP00005048641.1"/>
    </source>
</evidence>
<dbReference type="Pfam" id="PF00069">
    <property type="entry name" value="Pkinase"/>
    <property type="match status" value="1"/>
</dbReference>
<evidence type="ECO:0000256" key="2">
    <source>
        <dbReference type="ARBA" id="ARBA00008874"/>
    </source>
</evidence>
<dbReference type="InterPro" id="IPR050629">
    <property type="entry name" value="STE20/SPS1-PAK"/>
</dbReference>
<feature type="binding site" evidence="13">
    <location>
        <position position="58"/>
    </location>
    <ligand>
        <name>ATP</name>
        <dbReference type="ChEBI" id="CHEBI:30616"/>
    </ligand>
</feature>
<keyword evidence="7" id="KW-0808">Transferase</keyword>
<evidence type="ECO:0000256" key="1">
    <source>
        <dbReference type="ARBA" id="ARBA00004496"/>
    </source>
</evidence>
<comment type="similarity">
    <text evidence="2">Belongs to the protein kinase superfamily. STE Ser/Thr protein kinase family. STE20 subfamily.</text>
</comment>
<dbReference type="InterPro" id="IPR000719">
    <property type="entry name" value="Prot_kinase_dom"/>
</dbReference>
<keyword evidence="10 13" id="KW-0067">ATP-binding</keyword>
<dbReference type="GO" id="GO:0005829">
    <property type="term" value="C:cytosol"/>
    <property type="evidence" value="ECO:0007669"/>
    <property type="project" value="TreeGrafter"/>
</dbReference>
<evidence type="ECO:0000256" key="14">
    <source>
        <dbReference type="SAM" id="MobiDB-lite"/>
    </source>
</evidence>
<evidence type="ECO:0000259" key="15">
    <source>
        <dbReference type="PROSITE" id="PS50011"/>
    </source>
</evidence>
<dbReference type="GO" id="GO:0005524">
    <property type="term" value="F:ATP binding"/>
    <property type="evidence" value="ECO:0007669"/>
    <property type="project" value="UniProtKB-UniRule"/>
</dbReference>
<sequence>MADQGEAPAPVLHPQPALTTSWPITRESYELQEVIGSGATAVVQAALCTPRQERVAIKRINLEKCQTSMDELLKEIQAMSQCYHPNVVTYYTSFVVKDELWLVMKLLSGGSMLDIIKHTNKEEDRNRALDEPIIATILKEVLEGLDYLHRHGQIHRDVKAGNILLGEDGSVQIADFGVSAFLATGGDMTRNKVRKTFVGTPCWMAPEVMEQVRGYDFKADIWSFGITAIELATGSAPYHRYPPMKVLMLTLQNDPPTLETGVEDKEMLKRYGKSFRKLITMCLQKDPAKRPTAAELLKCKFFQKAKNKEYLVEKLLCRAPKISQRAKKVRRVPGSSGHLHKTEDGDWEWSDDELDESSEEGKAAVNQVHSLPYKETISNMVLITVIDYCTIQQLTFLIRLVQSCPSDSSFRNSRKELNDIRFEFTPGRDTAEGVSQELFSAGLVNGQDVLIGNVTPFYSVLFHLASPYNLT</sequence>
<evidence type="ECO:0000256" key="9">
    <source>
        <dbReference type="ARBA" id="ARBA00022777"/>
    </source>
</evidence>
<dbReference type="PROSITE" id="PS50011">
    <property type="entry name" value="PROTEIN_KINASE_DOM"/>
    <property type="match status" value="1"/>
</dbReference>
<dbReference type="FunFam" id="3.30.200.20:FF:000114">
    <property type="entry name" value="serine/threonine-protein kinase OSR1 isoform X1"/>
    <property type="match status" value="1"/>
</dbReference>
<feature type="region of interest" description="Disordered" evidence="14">
    <location>
        <begin position="328"/>
        <end position="353"/>
    </location>
</feature>
<dbReference type="InterPro" id="IPR017441">
    <property type="entry name" value="Protein_kinase_ATP_BS"/>
</dbReference>